<protein>
    <submittedName>
        <fullName evidence="2">YqhA family protein</fullName>
    </submittedName>
</protein>
<dbReference type="EMBL" id="JBAWKC010000001">
    <property type="protein sequence ID" value="MFH6767869.1"/>
    <property type="molecule type" value="Genomic_DNA"/>
</dbReference>
<proteinExistence type="predicted"/>
<feature type="transmembrane region" description="Helical" evidence="1">
    <location>
        <begin position="20"/>
        <end position="42"/>
    </location>
</feature>
<evidence type="ECO:0000313" key="2">
    <source>
        <dbReference type="EMBL" id="MFH6767869.1"/>
    </source>
</evidence>
<feature type="transmembrane region" description="Helical" evidence="1">
    <location>
        <begin position="113"/>
        <end position="133"/>
    </location>
</feature>
<keyword evidence="1" id="KW-0812">Transmembrane</keyword>
<name>A0ABW7MM67_9FLAO</name>
<keyword evidence="1" id="KW-1133">Transmembrane helix</keyword>
<organism evidence="2 3">
    <name type="scientific">Gaetbulibacter aquiaggeris</name>
    <dbReference type="NCBI Taxonomy" id="1735373"/>
    <lineage>
        <taxon>Bacteria</taxon>
        <taxon>Pseudomonadati</taxon>
        <taxon>Bacteroidota</taxon>
        <taxon>Flavobacteriia</taxon>
        <taxon>Flavobacteriales</taxon>
        <taxon>Flavobacteriaceae</taxon>
        <taxon>Gaetbulibacter</taxon>
    </lineage>
</organism>
<keyword evidence="3" id="KW-1185">Reference proteome</keyword>
<feature type="transmembrane region" description="Helical" evidence="1">
    <location>
        <begin position="139"/>
        <end position="159"/>
    </location>
</feature>
<dbReference type="InterPro" id="IPR005134">
    <property type="entry name" value="UPF0114"/>
</dbReference>
<keyword evidence="1" id="KW-0472">Membrane</keyword>
<evidence type="ECO:0000256" key="1">
    <source>
        <dbReference type="SAM" id="Phobius"/>
    </source>
</evidence>
<feature type="transmembrane region" description="Helical" evidence="1">
    <location>
        <begin position="72"/>
        <end position="89"/>
    </location>
</feature>
<dbReference type="RefSeq" id="WP_395437149.1">
    <property type="nucleotide sequence ID" value="NZ_JBAWKC010000001.1"/>
</dbReference>
<reference evidence="2 3" key="1">
    <citation type="submission" date="2024-02" db="EMBL/GenBank/DDBJ databases">
        <title>A Gaetbulibacter species isolated from tidal flats and genomic insights of their niches.</title>
        <authorList>
            <person name="Ye Y."/>
        </authorList>
    </citation>
    <scope>NUCLEOTIDE SEQUENCE [LARGE SCALE GENOMIC DNA]</scope>
    <source>
        <strain evidence="2 3">KEM-8</strain>
    </source>
</reference>
<dbReference type="Proteomes" id="UP001610104">
    <property type="component" value="Unassembled WGS sequence"/>
</dbReference>
<gene>
    <name evidence="2" type="ORF">V8G56_03895</name>
</gene>
<comment type="caution">
    <text evidence="2">The sequence shown here is derived from an EMBL/GenBank/DDBJ whole genome shotgun (WGS) entry which is preliminary data.</text>
</comment>
<dbReference type="Pfam" id="PF03350">
    <property type="entry name" value="UPF0114"/>
    <property type="match status" value="1"/>
</dbReference>
<sequence>MSETDLKNLKPSKLERIFQLKSFAIVISILTLFCGIIAVVMGTIRLVKSILILLGLHQGLAGIYLIEAVDTYLFSLVILVLGGGIFKLFEGNENTFKDSAIFSKINGFMHLKILLWETILLTLTVWCALNFFVDSHNLQYEQLILPISILLLSLALKFIKGKNH</sequence>
<evidence type="ECO:0000313" key="3">
    <source>
        <dbReference type="Proteomes" id="UP001610104"/>
    </source>
</evidence>
<accession>A0ABW7MM67</accession>